<evidence type="ECO:0000313" key="3">
    <source>
        <dbReference type="Proteomes" id="UP000521578"/>
    </source>
</evidence>
<feature type="region of interest" description="Disordered" evidence="1">
    <location>
        <begin position="380"/>
        <end position="673"/>
    </location>
</feature>
<protein>
    <submittedName>
        <fullName evidence="2">F169A protein</fullName>
    </submittedName>
</protein>
<feature type="compositionally biased region" description="Basic and acidic residues" evidence="1">
    <location>
        <begin position="508"/>
        <end position="528"/>
    </location>
</feature>
<gene>
    <name evidence="2" type="primary">Fam169a</name>
    <name evidence="2" type="ORF">MENNOV_R13082</name>
</gene>
<name>A0AA97MN27_9PASS</name>
<feature type="compositionally biased region" description="Basic and acidic residues" evidence="1">
    <location>
        <begin position="346"/>
        <end position="359"/>
    </location>
</feature>
<dbReference type="InterPro" id="IPR029625">
    <property type="entry name" value="FAM169"/>
</dbReference>
<reference evidence="2" key="1">
    <citation type="submission" date="2022-12" db="EMBL/GenBank/DDBJ databases">
        <title>Bird 10,000 Genomes (B10K) Project - Family phase.</title>
        <authorList>
            <person name="Zhang G."/>
        </authorList>
    </citation>
    <scope>NUCLEOTIDE SEQUENCE</scope>
    <source>
        <strain evidence="2">B10K-CU-030-46</strain>
        <tissue evidence="2">Muscle</tissue>
    </source>
</reference>
<feature type="non-terminal residue" evidence="2">
    <location>
        <position position="673"/>
    </location>
</feature>
<evidence type="ECO:0000313" key="2">
    <source>
        <dbReference type="EMBL" id="NXE94772.1"/>
    </source>
</evidence>
<dbReference type="EMBL" id="VWPS01000272">
    <property type="protein sequence ID" value="NXE94772.1"/>
    <property type="molecule type" value="Genomic_DNA"/>
</dbReference>
<feature type="non-terminal residue" evidence="2">
    <location>
        <position position="1"/>
    </location>
</feature>
<feature type="compositionally biased region" description="Low complexity" evidence="1">
    <location>
        <begin position="585"/>
        <end position="599"/>
    </location>
</feature>
<feature type="region of interest" description="Disordered" evidence="1">
    <location>
        <begin position="340"/>
        <end position="359"/>
    </location>
</feature>
<proteinExistence type="predicted"/>
<dbReference type="PANTHER" id="PTHR22442:SF3">
    <property type="entry name" value="SOLUBLE LAMIN-ASSOCIATED PROTEIN OF 75 KDA"/>
    <property type="match status" value="1"/>
</dbReference>
<feature type="compositionally biased region" description="Basic and acidic residues" evidence="1">
    <location>
        <begin position="488"/>
        <end position="499"/>
    </location>
</feature>
<dbReference type="PANTHER" id="PTHR22442">
    <property type="match status" value="1"/>
</dbReference>
<dbReference type="AlphaFoldDB" id="A0AA97MN27"/>
<feature type="compositionally biased region" description="Polar residues" evidence="1">
    <location>
        <begin position="600"/>
        <end position="611"/>
    </location>
</feature>
<evidence type="ECO:0000256" key="1">
    <source>
        <dbReference type="SAM" id="MobiDB-lite"/>
    </source>
</evidence>
<feature type="compositionally biased region" description="Basic residues" evidence="1">
    <location>
        <begin position="654"/>
        <end position="673"/>
    </location>
</feature>
<comment type="caution">
    <text evidence="2">The sequence shown here is derived from an EMBL/GenBank/DDBJ whole genome shotgun (WGS) entry which is preliminary data.</text>
</comment>
<sequence length="673" mass="75338">MSFPVDILNNCSHEDLENSAEDYFFDLRWGNPNSPEFFSLPDRRKVPISLTSVGFVPLYGEEQTHKVLALFAPWDSLTAVALYLADQWWSIDDIVRTSVPARQGLHQVKSVGERIVLYVLNRIIYRTQEMERNEIPFLCHRSSDYAKIMWKKGEAIGFYSVKPTGSVCSSFLHQKYKMPVLDTVFVRKKHRGKDSGLIILEDFVDSFTEEPLGLRYPLSSFVVFSYVCSACKQYLEKYPGDKNLLWQVEGGGDWFQRKSIMSIVQKENLRIAAEASKKENKSLQAEDNFCQSAVSEPSGPRTEIETQLSVETIQKISTTMKCYPNVTHVSIWTRSSHLKRQRLNRNRQEPGPETSQRDEENALLMYLNICYRPELLAHASESSEDLVEVPKVDTGEKDEEIIVENEGQSVLEAELHVSPPEKQSETEEMPSEPLNGEVTEETGKTSLTAEGETANEVPSGESKLPSESQGKEPLTLFVPLILEAPPKPPEDTVSEKVLNENDSEMLTEEVRSVEKEGTEEQQESEKITTENAAASASKEEPSDNGLPNSVVTEAAEESLSENLPSSLEDQNEEAGHNSQEAPAALSQSSLVVVELEGVSFQQPSGQEAQKSQLEEPSEESAEQTDHYAQTVAERAADSSSEEAEIEVPIVDRRNLRRKAKGYKGPPKKKGKPA</sequence>
<organism evidence="2">
    <name type="scientific">Menura novaehollandiae</name>
    <name type="common">superb lyrebird</name>
    <dbReference type="NCBI Taxonomy" id="47692"/>
    <lineage>
        <taxon>Eukaryota</taxon>
        <taxon>Metazoa</taxon>
        <taxon>Chordata</taxon>
        <taxon>Craniata</taxon>
        <taxon>Vertebrata</taxon>
        <taxon>Euteleostomi</taxon>
        <taxon>Archelosauria</taxon>
        <taxon>Archosauria</taxon>
        <taxon>Dinosauria</taxon>
        <taxon>Saurischia</taxon>
        <taxon>Theropoda</taxon>
        <taxon>Coelurosauria</taxon>
        <taxon>Aves</taxon>
        <taxon>Neognathae</taxon>
        <taxon>Neoaves</taxon>
        <taxon>Telluraves</taxon>
        <taxon>Australaves</taxon>
        <taxon>Passeriformes</taxon>
        <taxon>Menuridae</taxon>
        <taxon>Menura</taxon>
    </lineage>
</organism>
<keyword evidence="3" id="KW-1185">Reference proteome</keyword>
<accession>A0AA97MN27</accession>
<dbReference type="Proteomes" id="UP000521578">
    <property type="component" value="Unassembled WGS sequence"/>
</dbReference>